<organism evidence="14 15">
    <name type="scientific">Parascaris univalens</name>
    <name type="common">Nematode worm</name>
    <dbReference type="NCBI Taxonomy" id="6257"/>
    <lineage>
        <taxon>Eukaryota</taxon>
        <taxon>Metazoa</taxon>
        <taxon>Ecdysozoa</taxon>
        <taxon>Nematoda</taxon>
        <taxon>Chromadorea</taxon>
        <taxon>Rhabditida</taxon>
        <taxon>Spirurina</taxon>
        <taxon>Ascaridomorpha</taxon>
        <taxon>Ascaridoidea</taxon>
        <taxon>Ascarididae</taxon>
        <taxon>Parascaris</taxon>
    </lineage>
</organism>
<dbReference type="GO" id="GO:0008270">
    <property type="term" value="F:zinc ion binding"/>
    <property type="evidence" value="ECO:0007669"/>
    <property type="project" value="UniProtKB-KW"/>
</dbReference>
<accession>A0A914ZT36</accession>
<keyword evidence="14" id="KW-1185">Reference proteome</keyword>
<dbReference type="GO" id="GO:0007254">
    <property type="term" value="P:JNK cascade"/>
    <property type="evidence" value="ECO:0007669"/>
    <property type="project" value="TreeGrafter"/>
</dbReference>
<dbReference type="InterPro" id="IPR011009">
    <property type="entry name" value="Kinase-like_dom_sf"/>
</dbReference>
<name>A0A914ZT36_PARUN</name>
<dbReference type="WBParaSite" id="PgB14X_g007_t01">
    <property type="protein sequence ID" value="PgB14X_g007_t01"/>
    <property type="gene ID" value="PgB14X_g007"/>
</dbReference>
<evidence type="ECO:0000313" key="15">
    <source>
        <dbReference type="WBParaSite" id="PgB14X_g007_t01"/>
    </source>
</evidence>
<dbReference type="GO" id="GO:0004709">
    <property type="term" value="F:MAP kinase kinase kinase activity"/>
    <property type="evidence" value="ECO:0007669"/>
    <property type="project" value="TreeGrafter"/>
</dbReference>
<evidence type="ECO:0000256" key="5">
    <source>
        <dbReference type="ARBA" id="ARBA00022741"/>
    </source>
</evidence>
<dbReference type="Gene3D" id="3.30.200.20">
    <property type="entry name" value="Phosphorylase Kinase, domain 1"/>
    <property type="match status" value="1"/>
</dbReference>
<keyword evidence="7" id="KW-0418">Kinase</keyword>
<dbReference type="SUPFAM" id="SSF57850">
    <property type="entry name" value="RING/U-box"/>
    <property type="match status" value="1"/>
</dbReference>
<dbReference type="PROSITE" id="PS00107">
    <property type="entry name" value="PROTEIN_KINASE_ATP"/>
    <property type="match status" value="1"/>
</dbReference>
<dbReference type="PANTHER" id="PTHR46716:SF1">
    <property type="entry name" value="MITOGEN-ACTIVATED PROTEIN KINASE KINASE KINASE 7"/>
    <property type="match status" value="1"/>
</dbReference>
<proteinExistence type="inferred from homology"/>
<feature type="binding site" evidence="11">
    <location>
        <position position="49"/>
    </location>
    <ligand>
        <name>ATP</name>
        <dbReference type="ChEBI" id="CHEBI:30616"/>
    </ligand>
</feature>
<feature type="domain" description="ZZ-type" evidence="13">
    <location>
        <begin position="333"/>
        <end position="383"/>
    </location>
</feature>
<keyword evidence="8" id="KW-0862">Zinc</keyword>
<dbReference type="GO" id="GO:0043123">
    <property type="term" value="P:positive regulation of canonical NF-kappaB signal transduction"/>
    <property type="evidence" value="ECO:0007669"/>
    <property type="project" value="TreeGrafter"/>
</dbReference>
<feature type="domain" description="Protein kinase" evidence="12">
    <location>
        <begin position="18"/>
        <end position="295"/>
    </location>
</feature>
<dbReference type="SMART" id="SM00291">
    <property type="entry name" value="ZnF_ZZ"/>
    <property type="match status" value="1"/>
</dbReference>
<keyword evidence="6 10" id="KW-0863">Zinc-finger</keyword>
<dbReference type="Gene3D" id="3.30.60.90">
    <property type="match status" value="1"/>
</dbReference>
<keyword evidence="2" id="KW-0723">Serine/threonine-protein kinase</keyword>
<dbReference type="SMART" id="SM00220">
    <property type="entry name" value="S_TKc"/>
    <property type="match status" value="1"/>
</dbReference>
<dbReference type="GO" id="GO:0005524">
    <property type="term" value="F:ATP binding"/>
    <property type="evidence" value="ECO:0007669"/>
    <property type="project" value="UniProtKB-UniRule"/>
</dbReference>
<dbReference type="Pfam" id="PF00569">
    <property type="entry name" value="ZZ"/>
    <property type="match status" value="1"/>
</dbReference>
<dbReference type="SUPFAM" id="SSF56112">
    <property type="entry name" value="Protein kinase-like (PK-like)"/>
    <property type="match status" value="1"/>
</dbReference>
<dbReference type="InterPro" id="IPR017441">
    <property type="entry name" value="Protein_kinase_ATP_BS"/>
</dbReference>
<keyword evidence="9 11" id="KW-0067">ATP-binding</keyword>
<evidence type="ECO:0000256" key="7">
    <source>
        <dbReference type="ARBA" id="ARBA00022777"/>
    </source>
</evidence>
<dbReference type="PROSITE" id="PS50011">
    <property type="entry name" value="PROTEIN_KINASE_DOM"/>
    <property type="match status" value="1"/>
</dbReference>
<evidence type="ECO:0000256" key="4">
    <source>
        <dbReference type="ARBA" id="ARBA00022723"/>
    </source>
</evidence>
<keyword evidence="3" id="KW-0808">Transferase</keyword>
<dbReference type="Pfam" id="PF00069">
    <property type="entry name" value="Pkinase"/>
    <property type="match status" value="1"/>
</dbReference>
<evidence type="ECO:0000313" key="14">
    <source>
        <dbReference type="Proteomes" id="UP000887569"/>
    </source>
</evidence>
<dbReference type="InterPro" id="IPR000433">
    <property type="entry name" value="Znf_ZZ"/>
</dbReference>
<dbReference type="Proteomes" id="UP000887569">
    <property type="component" value="Unplaced"/>
</dbReference>
<dbReference type="InterPro" id="IPR000719">
    <property type="entry name" value="Prot_kinase_dom"/>
</dbReference>
<protein>
    <submittedName>
        <fullName evidence="15">Mitogen-activated protein kinase kinase kinase</fullName>
    </submittedName>
</protein>
<dbReference type="Gene3D" id="1.10.510.10">
    <property type="entry name" value="Transferase(Phosphotransferase) domain 1"/>
    <property type="match status" value="1"/>
</dbReference>
<evidence type="ECO:0000259" key="13">
    <source>
        <dbReference type="PROSITE" id="PS50135"/>
    </source>
</evidence>
<evidence type="ECO:0000259" key="12">
    <source>
        <dbReference type="PROSITE" id="PS50011"/>
    </source>
</evidence>
<reference evidence="15" key="1">
    <citation type="submission" date="2022-11" db="UniProtKB">
        <authorList>
            <consortium name="WormBaseParasite"/>
        </authorList>
    </citation>
    <scope>IDENTIFICATION</scope>
</reference>
<evidence type="ECO:0000256" key="6">
    <source>
        <dbReference type="ARBA" id="ARBA00022771"/>
    </source>
</evidence>
<sequence length="550" mass="63082">MPDNAQMNHIYNIHASSVQMADTIGRGSFGAVRRATFMMADKRIRAAVKMLSDYQTDSDKEEIENEIRILRQIVHKNIIGMYGCFKSTTGDPGIGIVLELMPCSLNDLLYRFTYVQYKCSQALDWMLQCSFAVAYLHERGTVHRDLKPANMLLDQTFRVLKVSDFGTARYLGTKMTVCKGTTQYMAPEVLFSYLLHSYVVSTMQTLVMVGKEYDARCDVYSIGVILGELVTRRRPETSLGTNAAQIVYRVPRGARPNISSACCSDISKLINKCWLKDAKGRPHVRSICESLQLMLGLRREHPKSSHFILAVDEIHFKTSAFEEVDNIKRKYVHIGVRCRICNKTIRGLRFRCTSCEDYDMCEICHSGGRHNEHICFRFDRPYRDEPRYTDEEILTMERLTIVLKNGRELILTCAMGKRPHHFLLNFATEQHLIALIEGDSTIEQISEDDHFGAYYSDKKQRLDVVMRDMKTAAYAISFILQALDFKQVVVVSAEENVQQIVEGILKTIIFLSITEDFRKIEHLIFYSSNSGDLKAMRRAVEATLFLKEKH</sequence>
<dbReference type="CDD" id="cd02340">
    <property type="entry name" value="ZZ_NBR1_like"/>
    <property type="match status" value="1"/>
</dbReference>
<evidence type="ECO:0000256" key="9">
    <source>
        <dbReference type="ARBA" id="ARBA00022840"/>
    </source>
</evidence>
<evidence type="ECO:0000256" key="3">
    <source>
        <dbReference type="ARBA" id="ARBA00022679"/>
    </source>
</evidence>
<comment type="similarity">
    <text evidence="1">Belongs to the protein kinase superfamily. STE Ser/Thr protein kinase family. MAP kinase kinase kinase subfamily.</text>
</comment>
<dbReference type="PANTHER" id="PTHR46716">
    <property type="entry name" value="MITOGEN-ACTIVATED PROTEIN KINASE KINASE KINASE 7"/>
    <property type="match status" value="1"/>
</dbReference>
<dbReference type="InterPro" id="IPR043145">
    <property type="entry name" value="Znf_ZZ_sf"/>
</dbReference>
<keyword evidence="4" id="KW-0479">Metal-binding</keyword>
<dbReference type="GO" id="GO:0006955">
    <property type="term" value="P:immune response"/>
    <property type="evidence" value="ECO:0007669"/>
    <property type="project" value="TreeGrafter"/>
</dbReference>
<dbReference type="PROSITE" id="PS01357">
    <property type="entry name" value="ZF_ZZ_1"/>
    <property type="match status" value="1"/>
</dbReference>
<evidence type="ECO:0000256" key="10">
    <source>
        <dbReference type="PROSITE-ProRule" id="PRU00228"/>
    </source>
</evidence>
<evidence type="ECO:0000256" key="2">
    <source>
        <dbReference type="ARBA" id="ARBA00022527"/>
    </source>
</evidence>
<dbReference type="AlphaFoldDB" id="A0A914ZT36"/>
<keyword evidence="5 11" id="KW-0547">Nucleotide-binding</keyword>
<dbReference type="PROSITE" id="PS50135">
    <property type="entry name" value="ZF_ZZ_2"/>
    <property type="match status" value="1"/>
</dbReference>
<evidence type="ECO:0000256" key="1">
    <source>
        <dbReference type="ARBA" id="ARBA00006529"/>
    </source>
</evidence>
<evidence type="ECO:0000256" key="11">
    <source>
        <dbReference type="PROSITE-ProRule" id="PRU10141"/>
    </source>
</evidence>
<evidence type="ECO:0000256" key="8">
    <source>
        <dbReference type="ARBA" id="ARBA00022833"/>
    </source>
</evidence>